<keyword evidence="12" id="KW-1185">Reference proteome</keyword>
<name>A0ABV6P5Y2_9ACTN</name>
<dbReference type="PANTHER" id="PTHR43646">
    <property type="entry name" value="GLYCOSYLTRANSFERASE"/>
    <property type="match status" value="1"/>
</dbReference>
<evidence type="ECO:0000256" key="4">
    <source>
        <dbReference type="ARBA" id="ARBA00022679"/>
    </source>
</evidence>
<evidence type="ECO:0000256" key="3">
    <source>
        <dbReference type="ARBA" id="ARBA00022676"/>
    </source>
</evidence>
<dbReference type="SUPFAM" id="SSF53448">
    <property type="entry name" value="Nucleotide-diphospho-sugar transferases"/>
    <property type="match status" value="1"/>
</dbReference>
<dbReference type="RefSeq" id="WP_377343006.1">
    <property type="nucleotide sequence ID" value="NZ_JBHLUE010000026.1"/>
</dbReference>
<protein>
    <recommendedName>
        <fullName evidence="9">4,4'-diaponeurosporenoate glycosyltransferase</fullName>
    </recommendedName>
</protein>
<keyword evidence="4 11" id="KW-0808">Transferase</keyword>
<evidence type="ECO:0000256" key="6">
    <source>
        <dbReference type="ARBA" id="ARBA00037281"/>
    </source>
</evidence>
<proteinExistence type="inferred from homology"/>
<evidence type="ECO:0000256" key="7">
    <source>
        <dbReference type="ARBA" id="ARBA00037904"/>
    </source>
</evidence>
<dbReference type="EMBL" id="JBHLUE010000026">
    <property type="protein sequence ID" value="MFC0567683.1"/>
    <property type="molecule type" value="Genomic_DNA"/>
</dbReference>
<comment type="function">
    <text evidence="6">Catalyzes the glycosylation of 4,4'-diaponeurosporenoate, i.e. the esterification of glucose at the C1'' position with the carboxyl group of 4,4'-diaponeurosporenic acid, to form glycosyl-4,4'-diaponeurosporenoate. This is a step in the biosynthesis of staphyloxanthin, an orange pigment present in most staphylococci strains.</text>
</comment>
<evidence type="ECO:0000256" key="8">
    <source>
        <dbReference type="ARBA" id="ARBA00038120"/>
    </source>
</evidence>
<sequence length="225" mass="22779">MLTGPTRVAVVVPAHDEEELLPGCLAALSVAAAALPDVPVEIVVVLDACTDGTAAICAAAGVRAVTLRARNVGVARAAGAAAAIGDDPAGLWLATTDADSRVPADWLVHQARLAAAGADLVAGTVRVADWAPWPAELKLAYEAGYAAGDRHVHGANLGISAVAYRRVGGFPALALAEDRELVRIATEAGLRVVYSVDTPTLTSARGTARAAGGFSAHLTRLAANL</sequence>
<evidence type="ECO:0000313" key="12">
    <source>
        <dbReference type="Proteomes" id="UP001589894"/>
    </source>
</evidence>
<keyword evidence="3 11" id="KW-0328">Glycosyltransferase</keyword>
<evidence type="ECO:0000256" key="9">
    <source>
        <dbReference type="ARBA" id="ARBA00040345"/>
    </source>
</evidence>
<evidence type="ECO:0000259" key="10">
    <source>
        <dbReference type="Pfam" id="PF00535"/>
    </source>
</evidence>
<dbReference type="GO" id="GO:0016757">
    <property type="term" value="F:glycosyltransferase activity"/>
    <property type="evidence" value="ECO:0007669"/>
    <property type="project" value="UniProtKB-KW"/>
</dbReference>
<dbReference type="Proteomes" id="UP001589894">
    <property type="component" value="Unassembled WGS sequence"/>
</dbReference>
<keyword evidence="5" id="KW-0472">Membrane</keyword>
<comment type="caution">
    <text evidence="11">The sequence shown here is derived from an EMBL/GenBank/DDBJ whole genome shotgun (WGS) entry which is preliminary data.</text>
</comment>
<evidence type="ECO:0000256" key="1">
    <source>
        <dbReference type="ARBA" id="ARBA00004236"/>
    </source>
</evidence>
<evidence type="ECO:0000313" key="11">
    <source>
        <dbReference type="EMBL" id="MFC0567683.1"/>
    </source>
</evidence>
<reference evidence="11 12" key="1">
    <citation type="submission" date="2024-09" db="EMBL/GenBank/DDBJ databases">
        <authorList>
            <person name="Sun Q."/>
            <person name="Mori K."/>
        </authorList>
    </citation>
    <scope>NUCLEOTIDE SEQUENCE [LARGE SCALE GENOMIC DNA]</scope>
    <source>
        <strain evidence="11 12">TBRC 2205</strain>
    </source>
</reference>
<feature type="domain" description="Glycosyltransferase 2-like" evidence="10">
    <location>
        <begin position="10"/>
        <end position="139"/>
    </location>
</feature>
<accession>A0ABV6P5Y2</accession>
<dbReference type="PANTHER" id="PTHR43646:SF2">
    <property type="entry name" value="GLYCOSYLTRANSFERASE 2-LIKE DOMAIN-CONTAINING PROTEIN"/>
    <property type="match status" value="1"/>
</dbReference>
<organism evidence="11 12">
    <name type="scientific">Plantactinospora siamensis</name>
    <dbReference type="NCBI Taxonomy" id="555372"/>
    <lineage>
        <taxon>Bacteria</taxon>
        <taxon>Bacillati</taxon>
        <taxon>Actinomycetota</taxon>
        <taxon>Actinomycetes</taxon>
        <taxon>Micromonosporales</taxon>
        <taxon>Micromonosporaceae</taxon>
        <taxon>Plantactinospora</taxon>
    </lineage>
</organism>
<evidence type="ECO:0000256" key="5">
    <source>
        <dbReference type="ARBA" id="ARBA00023136"/>
    </source>
</evidence>
<dbReference type="Gene3D" id="3.90.550.10">
    <property type="entry name" value="Spore Coat Polysaccharide Biosynthesis Protein SpsA, Chain A"/>
    <property type="match status" value="1"/>
</dbReference>
<comment type="subcellular location">
    <subcellularLocation>
        <location evidence="1">Cell membrane</location>
    </subcellularLocation>
</comment>
<comment type="similarity">
    <text evidence="8">Belongs to the glycosyltransferase 2 family. CrtQ subfamily.</text>
</comment>
<keyword evidence="2" id="KW-1003">Cell membrane</keyword>
<dbReference type="InterPro" id="IPR029044">
    <property type="entry name" value="Nucleotide-diphossugar_trans"/>
</dbReference>
<comment type="pathway">
    <text evidence="7">Carotenoid biosynthesis; staphyloxanthin biosynthesis; staphyloxanthin from farnesyl diphosphate: step 4/5.</text>
</comment>
<evidence type="ECO:0000256" key="2">
    <source>
        <dbReference type="ARBA" id="ARBA00022475"/>
    </source>
</evidence>
<dbReference type="Pfam" id="PF00535">
    <property type="entry name" value="Glycos_transf_2"/>
    <property type="match status" value="1"/>
</dbReference>
<dbReference type="InterPro" id="IPR001173">
    <property type="entry name" value="Glyco_trans_2-like"/>
</dbReference>
<gene>
    <name evidence="11" type="ORF">ACFFHU_26530</name>
</gene>